<protein>
    <submittedName>
        <fullName evidence="1">Uncharacterized protein</fullName>
    </submittedName>
</protein>
<evidence type="ECO:0000313" key="2">
    <source>
        <dbReference type="Proteomes" id="UP000240621"/>
    </source>
</evidence>
<dbReference type="Proteomes" id="UP000240621">
    <property type="component" value="Unassembled WGS sequence"/>
</dbReference>
<gene>
    <name evidence="1" type="ORF">CLV93_11285</name>
</gene>
<reference evidence="1 2" key="1">
    <citation type="submission" date="2018-03" db="EMBL/GenBank/DDBJ databases">
        <title>Genomic Encyclopedia of Archaeal and Bacterial Type Strains, Phase II (KMG-II): from individual species to whole genera.</title>
        <authorList>
            <person name="Goeker M."/>
        </authorList>
    </citation>
    <scope>NUCLEOTIDE SEQUENCE [LARGE SCALE GENOMIC DNA]</scope>
    <source>
        <strain evidence="1 2">DSM 27267</strain>
    </source>
</reference>
<evidence type="ECO:0000313" key="1">
    <source>
        <dbReference type="EMBL" id="PSK80950.1"/>
    </source>
</evidence>
<proteinExistence type="predicted"/>
<dbReference type="EMBL" id="PYGC01000012">
    <property type="protein sequence ID" value="PSK80950.1"/>
    <property type="molecule type" value="Genomic_DNA"/>
</dbReference>
<dbReference type="AlphaFoldDB" id="A0A2P8C7J0"/>
<sequence length="53" mass="6106">MKMEVTCSSHKAELKIKDFNIRITHNESNKLISGKVRMKSCASPSSKKNQVRW</sequence>
<comment type="caution">
    <text evidence="1">The sequence shown here is derived from an EMBL/GenBank/DDBJ whole genome shotgun (WGS) entry which is preliminary data.</text>
</comment>
<name>A0A2P8C7J0_9BACT</name>
<accession>A0A2P8C7J0</accession>
<organism evidence="1 2">
    <name type="scientific">Prolixibacter denitrificans</name>
    <dbReference type="NCBI Taxonomy" id="1541063"/>
    <lineage>
        <taxon>Bacteria</taxon>
        <taxon>Pseudomonadati</taxon>
        <taxon>Bacteroidota</taxon>
        <taxon>Bacteroidia</taxon>
        <taxon>Marinilabiliales</taxon>
        <taxon>Prolixibacteraceae</taxon>
        <taxon>Prolixibacter</taxon>
    </lineage>
</organism>